<dbReference type="InterPro" id="IPR036322">
    <property type="entry name" value="WD40_repeat_dom_sf"/>
</dbReference>
<dbReference type="Proteomes" id="UP000091820">
    <property type="component" value="Unassembled WGS sequence"/>
</dbReference>
<dbReference type="VEuPathDB" id="VectorBase:GBRI016344"/>
<evidence type="ECO:0000313" key="1">
    <source>
        <dbReference type="EnsemblMetazoa" id="GBRI016344-PA"/>
    </source>
</evidence>
<organism evidence="1 2">
    <name type="scientific">Glossina brevipalpis</name>
    <dbReference type="NCBI Taxonomy" id="37001"/>
    <lineage>
        <taxon>Eukaryota</taxon>
        <taxon>Metazoa</taxon>
        <taxon>Ecdysozoa</taxon>
        <taxon>Arthropoda</taxon>
        <taxon>Hexapoda</taxon>
        <taxon>Insecta</taxon>
        <taxon>Pterygota</taxon>
        <taxon>Neoptera</taxon>
        <taxon>Endopterygota</taxon>
        <taxon>Diptera</taxon>
        <taxon>Brachycera</taxon>
        <taxon>Muscomorpha</taxon>
        <taxon>Hippoboscoidea</taxon>
        <taxon>Glossinidae</taxon>
        <taxon>Glossina</taxon>
    </lineage>
</organism>
<reference evidence="1" key="2">
    <citation type="submission" date="2020-05" db="UniProtKB">
        <authorList>
            <consortium name="EnsemblMetazoa"/>
        </authorList>
    </citation>
    <scope>IDENTIFICATION</scope>
    <source>
        <strain evidence="1">IAEA</strain>
    </source>
</reference>
<sequence>MSPVLMAAWSKTHSSIIISLNRTSIDIWDLRRSILNPCSSTRIDPKAEYTTFKLSNCGHSVAVGNNNGQIEMLAFEDMPFPPHFQYEHLESTILGIIYNDKDMLECVKSFGYFVRKCHETILFLIYHMDKLRPFSVMILR</sequence>
<reference evidence="2" key="1">
    <citation type="submission" date="2014-03" db="EMBL/GenBank/DDBJ databases">
        <authorList>
            <person name="Aksoy S."/>
            <person name="Warren W."/>
            <person name="Wilson R.K."/>
        </authorList>
    </citation>
    <scope>NUCLEOTIDE SEQUENCE [LARGE SCALE GENOMIC DNA]</scope>
    <source>
        <strain evidence="2">IAEA</strain>
    </source>
</reference>
<evidence type="ECO:0000313" key="2">
    <source>
        <dbReference type="Proteomes" id="UP000091820"/>
    </source>
</evidence>
<dbReference type="EnsemblMetazoa" id="GBRI016344-RA">
    <property type="protein sequence ID" value="GBRI016344-PA"/>
    <property type="gene ID" value="GBRI016344"/>
</dbReference>
<keyword evidence="2" id="KW-1185">Reference proteome</keyword>
<dbReference type="SUPFAM" id="SSF50978">
    <property type="entry name" value="WD40 repeat-like"/>
    <property type="match status" value="1"/>
</dbReference>
<name>A0A1A9WEB2_9MUSC</name>
<protein>
    <submittedName>
        <fullName evidence="1">Uncharacterized protein</fullName>
    </submittedName>
</protein>
<accession>A0A1A9WEB2</accession>
<proteinExistence type="predicted"/>
<dbReference type="AlphaFoldDB" id="A0A1A9WEB2"/>
<dbReference type="STRING" id="37001.A0A1A9WEB2"/>